<sequence length="61" mass="6618">MLFSSRSNRATLPTLLKKVDVCFLAIPTDVEGIIVQKYILETIANGKPGASLALSDGLWLQ</sequence>
<gene>
    <name evidence="1" type="ORF">A2W52_04930</name>
</gene>
<dbReference type="Proteomes" id="UP000176493">
    <property type="component" value="Unassembled WGS sequence"/>
</dbReference>
<dbReference type="EMBL" id="MHRJ01000056">
    <property type="protein sequence ID" value="OHA20889.1"/>
    <property type="molecule type" value="Genomic_DNA"/>
</dbReference>
<protein>
    <submittedName>
        <fullName evidence="1">Uncharacterized protein</fullName>
    </submittedName>
</protein>
<dbReference type="AlphaFoldDB" id="A0A1G2MCM8"/>
<accession>A0A1G2MCM8</accession>
<comment type="caution">
    <text evidence="1">The sequence shown here is derived from an EMBL/GenBank/DDBJ whole genome shotgun (WGS) entry which is preliminary data.</text>
</comment>
<evidence type="ECO:0000313" key="1">
    <source>
        <dbReference type="EMBL" id="OHA20889.1"/>
    </source>
</evidence>
<proteinExistence type="predicted"/>
<organism evidence="1 2">
    <name type="scientific">Candidatus Taylorbacteria bacterium RIFCSPHIGHO2_02_49_25</name>
    <dbReference type="NCBI Taxonomy" id="1802305"/>
    <lineage>
        <taxon>Bacteria</taxon>
        <taxon>Candidatus Tayloriibacteriota</taxon>
    </lineage>
</organism>
<name>A0A1G2MCM8_9BACT</name>
<reference evidence="1 2" key="1">
    <citation type="journal article" date="2016" name="Nat. Commun.">
        <title>Thousands of microbial genomes shed light on interconnected biogeochemical processes in an aquifer system.</title>
        <authorList>
            <person name="Anantharaman K."/>
            <person name="Brown C.T."/>
            <person name="Hug L.A."/>
            <person name="Sharon I."/>
            <person name="Castelle C.J."/>
            <person name="Probst A.J."/>
            <person name="Thomas B.C."/>
            <person name="Singh A."/>
            <person name="Wilkins M.J."/>
            <person name="Karaoz U."/>
            <person name="Brodie E.L."/>
            <person name="Williams K.H."/>
            <person name="Hubbard S.S."/>
            <person name="Banfield J.F."/>
        </authorList>
    </citation>
    <scope>NUCLEOTIDE SEQUENCE [LARGE SCALE GENOMIC DNA]</scope>
</reference>
<evidence type="ECO:0000313" key="2">
    <source>
        <dbReference type="Proteomes" id="UP000176493"/>
    </source>
</evidence>